<keyword evidence="3" id="KW-1185">Reference proteome</keyword>
<dbReference type="Proteomes" id="UP000539052">
    <property type="component" value="Unassembled WGS sequence"/>
</dbReference>
<dbReference type="EMBL" id="JAAOXG010000042">
    <property type="protein sequence ID" value="NNJ31973.1"/>
    <property type="molecule type" value="Genomic_DNA"/>
</dbReference>
<evidence type="ECO:0000256" key="1">
    <source>
        <dbReference type="SAM" id="Phobius"/>
    </source>
</evidence>
<name>A0ABX1W0E1_9FIRM</name>
<dbReference type="Pfam" id="PF19629">
    <property type="entry name" value="DUF6133"/>
    <property type="match status" value="1"/>
</dbReference>
<keyword evidence="1" id="KW-0812">Transmembrane</keyword>
<reference evidence="2 3" key="1">
    <citation type="submission" date="2020-03" db="EMBL/GenBank/DDBJ databases">
        <title>Genome Sequence of industrial isolate, B5A.</title>
        <authorList>
            <person name="Sharma S."/>
            <person name="Patil P.B."/>
            <person name="Korpole S."/>
        </authorList>
    </citation>
    <scope>NUCLEOTIDE SEQUENCE [LARGE SCALE GENOMIC DNA]</scope>
    <source>
        <strain evidence="2 3">PI-S10-B5A</strain>
    </source>
</reference>
<sequence>MSAKVQGISDKAKKLTVQGYWQLQQMKMRTTDVLCTQSGEGFVDTALKILISVVVGALLLAGLYMLFNDTILPTLTQRIKDLFNYKG</sequence>
<proteinExistence type="predicted"/>
<evidence type="ECO:0008006" key="4">
    <source>
        <dbReference type="Google" id="ProtNLM"/>
    </source>
</evidence>
<protein>
    <recommendedName>
        <fullName evidence="4">Flagellin-like protein</fullName>
    </recommendedName>
</protein>
<evidence type="ECO:0000313" key="2">
    <source>
        <dbReference type="EMBL" id="NNJ31973.1"/>
    </source>
</evidence>
<feature type="transmembrane region" description="Helical" evidence="1">
    <location>
        <begin position="49"/>
        <end position="67"/>
    </location>
</feature>
<dbReference type="InterPro" id="IPR045765">
    <property type="entry name" value="DUF6133"/>
</dbReference>
<accession>A0ABX1W0E1</accession>
<gene>
    <name evidence="2" type="ORF">G9470_19570</name>
</gene>
<evidence type="ECO:0000313" key="3">
    <source>
        <dbReference type="Proteomes" id="UP000539052"/>
    </source>
</evidence>
<keyword evidence="1" id="KW-1133">Transmembrane helix</keyword>
<keyword evidence="1" id="KW-0472">Membrane</keyword>
<organism evidence="2 3">
    <name type="scientific">Lacrimispora defluvii</name>
    <dbReference type="NCBI Taxonomy" id="2719233"/>
    <lineage>
        <taxon>Bacteria</taxon>
        <taxon>Bacillati</taxon>
        <taxon>Bacillota</taxon>
        <taxon>Clostridia</taxon>
        <taxon>Lachnospirales</taxon>
        <taxon>Lachnospiraceae</taxon>
        <taxon>Lacrimispora</taxon>
    </lineage>
</organism>
<comment type="caution">
    <text evidence="2">The sequence shown here is derived from an EMBL/GenBank/DDBJ whole genome shotgun (WGS) entry which is preliminary data.</text>
</comment>